<name>A0A1C7ED19_9BACL</name>
<gene>
    <name evidence="1" type="ORF">BBI15_16065</name>
</gene>
<protein>
    <submittedName>
        <fullName evidence="1">Uncharacterized protein</fullName>
    </submittedName>
</protein>
<reference evidence="1" key="1">
    <citation type="submission" date="2016-10" db="EMBL/GenBank/DDBJ databases">
        <authorList>
            <person name="See-Too W.S."/>
        </authorList>
    </citation>
    <scope>NUCLEOTIDE SEQUENCE [LARGE SCALE GENOMIC DNA]</scope>
    <source>
        <strain evidence="1">DSM 23997</strain>
    </source>
</reference>
<evidence type="ECO:0000313" key="2">
    <source>
        <dbReference type="Proteomes" id="UP000092650"/>
    </source>
</evidence>
<keyword evidence="2" id="KW-1185">Reference proteome</keyword>
<dbReference type="AlphaFoldDB" id="A0A1C7ED19"/>
<dbReference type="OrthoDB" id="2428129at2"/>
<dbReference type="STRING" id="1038856.BBI15_16065"/>
<dbReference type="RefSeq" id="WP_068872481.1">
    <property type="nucleotide sequence ID" value="NZ_CP016539.2"/>
</dbReference>
<sequence length="77" mass="8861">MTTAHELNRLSDEAVYSILYFYHIEGFPAEHLGMKYGVSSLTIEGIAKGRYRPKCHENFMIVEGILERRSVKRAESL</sequence>
<accession>A0A1C7ED19</accession>
<dbReference type="KEGG" id="ppla:BBI15_16065"/>
<evidence type="ECO:0000313" key="1">
    <source>
        <dbReference type="EMBL" id="ANU21586.1"/>
    </source>
</evidence>
<dbReference type="EMBL" id="CP016539">
    <property type="protein sequence ID" value="ANU21586.1"/>
    <property type="molecule type" value="Genomic_DNA"/>
</dbReference>
<dbReference type="Proteomes" id="UP000092650">
    <property type="component" value="Chromosome"/>
</dbReference>
<organism evidence="1 2">
    <name type="scientific">Planococcus plakortidis</name>
    <dbReference type="NCBI Taxonomy" id="1038856"/>
    <lineage>
        <taxon>Bacteria</taxon>
        <taxon>Bacillati</taxon>
        <taxon>Bacillota</taxon>
        <taxon>Bacilli</taxon>
        <taxon>Bacillales</taxon>
        <taxon>Caryophanaceae</taxon>
        <taxon>Planococcus</taxon>
    </lineage>
</organism>
<proteinExistence type="predicted"/>